<reference evidence="2 3" key="1">
    <citation type="journal article" date="2012" name="BMC Genomics">
        <title>Genomic sequence analysis and characterization of Sneathia amnii sp. nov.</title>
        <authorList>
            <consortium name="Vaginal Microbiome Consortium (additional members)"/>
            <person name="Harwich M.D.Jr."/>
            <person name="Serrano M.G."/>
            <person name="Fettweis J.M."/>
            <person name="Alves J.M."/>
            <person name="Reimers M.A."/>
            <person name="Buck G.A."/>
            <person name="Jefferson K.K."/>
        </authorList>
    </citation>
    <scope>NUCLEOTIDE SEQUENCE [LARGE SCALE GENOMIC DNA]</scope>
    <source>
        <strain evidence="2 3">SN35</strain>
    </source>
</reference>
<dbReference type="RefSeq" id="WP_046328781.1">
    <property type="nucleotide sequence ID" value="NZ_CAUPIC010000002.1"/>
</dbReference>
<evidence type="ECO:0000313" key="3">
    <source>
        <dbReference type="Proteomes" id="UP000033103"/>
    </source>
</evidence>
<dbReference type="Gene3D" id="3.90.550.20">
    <property type="match status" value="1"/>
</dbReference>
<dbReference type="Proteomes" id="UP000033103">
    <property type="component" value="Chromosome"/>
</dbReference>
<dbReference type="OrthoDB" id="9802987at2"/>
<proteinExistence type="predicted"/>
<evidence type="ECO:0000313" key="2">
    <source>
        <dbReference type="EMBL" id="AKC95675.1"/>
    </source>
</evidence>
<dbReference type="InterPro" id="IPR007577">
    <property type="entry name" value="GlycoTrfase_DXD_sugar-bd_CS"/>
</dbReference>
<dbReference type="PANTHER" id="PTHR32385">
    <property type="entry name" value="MANNOSYL PHOSPHORYLINOSITOL CERAMIDE SYNTHASE"/>
    <property type="match status" value="1"/>
</dbReference>
<dbReference type="SUPFAM" id="SSF53448">
    <property type="entry name" value="Nucleotide-diphospho-sugar transferases"/>
    <property type="match status" value="1"/>
</dbReference>
<evidence type="ECO:0000256" key="1">
    <source>
        <dbReference type="ARBA" id="ARBA00022679"/>
    </source>
</evidence>
<dbReference type="Pfam" id="PF04488">
    <property type="entry name" value="Gly_transf_sug"/>
    <property type="match status" value="1"/>
</dbReference>
<dbReference type="PATRIC" id="fig|1069640.6.peg.800"/>
<dbReference type="STRING" id="187101.VC03_04045"/>
<gene>
    <name evidence="2" type="ORF">VC03_04045</name>
</gene>
<dbReference type="GO" id="GO:0051999">
    <property type="term" value="P:mannosyl-inositol phosphorylceramide biosynthetic process"/>
    <property type="evidence" value="ECO:0007669"/>
    <property type="project" value="TreeGrafter"/>
</dbReference>
<keyword evidence="3" id="KW-1185">Reference proteome</keyword>
<dbReference type="KEGG" id="sns:VC03_04045"/>
<dbReference type="AlphaFoldDB" id="A0A0E3ZA55"/>
<dbReference type="InterPro" id="IPR029044">
    <property type="entry name" value="Nucleotide-diphossugar_trans"/>
</dbReference>
<dbReference type="EMBL" id="CP011280">
    <property type="protein sequence ID" value="AKC95675.1"/>
    <property type="molecule type" value="Genomic_DNA"/>
</dbReference>
<sequence>MERIPRVAYYIWIGDKKKPKIFYQCLDSWKKYLKDFKIIEINEKNIDLNKYMENRFFKECYQKKLWAYCSDYIRTDVLYNNGGIYLDIDMQILRPIDDLLSYDFFIGYESNEYLGVGLYGASKNCVILKDLLDFYNQDIYTKSLWTIPKILTSIVKEKGYFNLENTKYLEERLFYPFSLNEKFTNDCIKKDTYAIHWWNASWSNLRSKLFLETKHLSGIKKILKKIKIVLRVYLKGY</sequence>
<accession>A0A0E3ZA55</accession>
<keyword evidence="1 2" id="KW-0808">Transferase</keyword>
<protein>
    <submittedName>
        <fullName evidence="2">Glycosyltransferase</fullName>
    </submittedName>
</protein>
<dbReference type="InterPro" id="IPR051706">
    <property type="entry name" value="Glycosyltransferase_domain"/>
</dbReference>
<dbReference type="GO" id="GO:0016020">
    <property type="term" value="C:membrane"/>
    <property type="evidence" value="ECO:0007669"/>
    <property type="project" value="GOC"/>
</dbReference>
<dbReference type="PANTHER" id="PTHR32385:SF15">
    <property type="entry name" value="INOSITOL PHOSPHOCERAMIDE MANNOSYLTRANSFERASE 1"/>
    <property type="match status" value="1"/>
</dbReference>
<organism evidence="2 3">
    <name type="scientific">Sneathia vaginalis</name>
    <dbReference type="NCBI Taxonomy" id="187101"/>
    <lineage>
        <taxon>Bacteria</taxon>
        <taxon>Fusobacteriati</taxon>
        <taxon>Fusobacteriota</taxon>
        <taxon>Fusobacteriia</taxon>
        <taxon>Fusobacteriales</taxon>
        <taxon>Leptotrichiaceae</taxon>
        <taxon>Sneathia</taxon>
    </lineage>
</organism>
<dbReference type="GO" id="GO:0000030">
    <property type="term" value="F:mannosyltransferase activity"/>
    <property type="evidence" value="ECO:0007669"/>
    <property type="project" value="TreeGrafter"/>
</dbReference>
<dbReference type="HOGENOM" id="CLU_073547_0_0_0"/>
<name>A0A0E3ZA55_9FUSO</name>